<dbReference type="InterPro" id="IPR027417">
    <property type="entry name" value="P-loop_NTPase"/>
</dbReference>
<dbReference type="RefSeq" id="WP_226915209.1">
    <property type="nucleotide sequence ID" value="NZ_BAABXU010000001.1"/>
</dbReference>
<evidence type="ECO:0000259" key="2">
    <source>
        <dbReference type="PROSITE" id="PS00662"/>
    </source>
</evidence>
<dbReference type="InterPro" id="IPR003593">
    <property type="entry name" value="AAA+_ATPase"/>
</dbReference>
<feature type="domain" description="Bacterial type II secretion system protein E" evidence="2">
    <location>
        <begin position="193"/>
        <end position="207"/>
    </location>
</feature>
<accession>A0ABS8CZX7</accession>
<proteinExistence type="inferred from homology"/>
<name>A0ABS8CZX7_9FIRM</name>
<dbReference type="PANTHER" id="PTHR30486">
    <property type="entry name" value="TWITCHING MOTILITY PROTEIN PILT"/>
    <property type="match status" value="1"/>
</dbReference>
<dbReference type="Gene3D" id="3.40.50.300">
    <property type="entry name" value="P-loop containing nucleotide triphosphate hydrolases"/>
    <property type="match status" value="1"/>
</dbReference>
<protein>
    <submittedName>
        <fullName evidence="3">Type IV pilus twitching motility protein PilT</fullName>
    </submittedName>
</protein>
<organism evidence="3 4">
    <name type="scientific">Intestinibacter bartlettii</name>
    <dbReference type="NCBI Taxonomy" id="261299"/>
    <lineage>
        <taxon>Bacteria</taxon>
        <taxon>Bacillati</taxon>
        <taxon>Bacillota</taxon>
        <taxon>Clostridia</taxon>
        <taxon>Peptostreptococcales</taxon>
        <taxon>Peptostreptococcaceae</taxon>
        <taxon>Intestinibacter</taxon>
    </lineage>
</organism>
<dbReference type="Gene3D" id="3.30.450.90">
    <property type="match status" value="1"/>
</dbReference>
<dbReference type="Pfam" id="PF00437">
    <property type="entry name" value="T2SSE"/>
    <property type="match status" value="1"/>
</dbReference>
<keyword evidence="4" id="KW-1185">Reference proteome</keyword>
<dbReference type="Proteomes" id="UP001299409">
    <property type="component" value="Unassembled WGS sequence"/>
</dbReference>
<dbReference type="PROSITE" id="PS00662">
    <property type="entry name" value="T2SP_E"/>
    <property type="match status" value="1"/>
</dbReference>
<comment type="caution">
    <text evidence="3">The sequence shown here is derived from an EMBL/GenBank/DDBJ whole genome shotgun (WGS) entry which is preliminary data.</text>
</comment>
<evidence type="ECO:0000256" key="1">
    <source>
        <dbReference type="ARBA" id="ARBA00006611"/>
    </source>
</evidence>
<dbReference type="InterPro" id="IPR001482">
    <property type="entry name" value="T2SS/T4SS_dom"/>
</dbReference>
<reference evidence="3 4" key="1">
    <citation type="submission" date="2021-10" db="EMBL/GenBank/DDBJ databases">
        <title>Collection of gut derived symbiotic bacterial strains cultured from healthy donors.</title>
        <authorList>
            <person name="Lin H."/>
            <person name="Littmann E."/>
            <person name="Claire K."/>
            <person name="Pamer E."/>
        </authorList>
    </citation>
    <scope>NUCLEOTIDE SEQUENCE [LARGE SCALE GENOMIC DNA]</scope>
    <source>
        <strain evidence="3 4">MSK.17.68</strain>
    </source>
</reference>
<dbReference type="CDD" id="cd01131">
    <property type="entry name" value="PilT"/>
    <property type="match status" value="1"/>
</dbReference>
<sequence>MDLVELLNKAVELKASDVHITVNLSPIARINGKFQKLSQDLLTNNDVYNLASQITNEKIIHKIDEQGEADFSVSLPNKHRIRVNVYKQRGNYAMAIRIIPNEIPKFEELKLPNVIKEFVNKQKGLVLITGPTGSGKSSTLASLIDLINETRECHIITLEDPIEYIHNHKKSIINQREIGRDSVDFNSALRASLRQDPDVILIGEMRDAETISIALRAAETGHLVFSTMHTIGAAKTIDRIIDSFEASKQQQIRSQLSTVCTGIVSQQLIPTIDEKARVVATEVMIPNTAIRNLIRENKIYQIQNIIQTSSKQNMFSMDQDVSRLYKQGLISKENLINKCNDLQYIKTILYI</sequence>
<comment type="similarity">
    <text evidence="1">Belongs to the GSP E family.</text>
</comment>
<evidence type="ECO:0000313" key="4">
    <source>
        <dbReference type="Proteomes" id="UP001299409"/>
    </source>
</evidence>
<dbReference type="SMART" id="SM00382">
    <property type="entry name" value="AAA"/>
    <property type="match status" value="1"/>
</dbReference>
<dbReference type="SUPFAM" id="SSF52540">
    <property type="entry name" value="P-loop containing nucleoside triphosphate hydrolases"/>
    <property type="match status" value="1"/>
</dbReference>
<evidence type="ECO:0000313" key="3">
    <source>
        <dbReference type="EMBL" id="MCB5447033.1"/>
    </source>
</evidence>
<gene>
    <name evidence="3" type="ORF">LIP50_12580</name>
</gene>
<dbReference type="NCBIfam" id="TIGR01420">
    <property type="entry name" value="pilT_fam"/>
    <property type="match status" value="1"/>
</dbReference>
<dbReference type="InterPro" id="IPR050921">
    <property type="entry name" value="T4SS_GSP_E_ATPase"/>
</dbReference>
<dbReference type="InterPro" id="IPR006321">
    <property type="entry name" value="PilT/PilU"/>
</dbReference>
<dbReference type="EMBL" id="JAJBMB010000015">
    <property type="protein sequence ID" value="MCB5447033.1"/>
    <property type="molecule type" value="Genomic_DNA"/>
</dbReference>